<dbReference type="FunFam" id="3.20.20.300:FF:000002">
    <property type="entry name" value="Probable beta-glucosidase"/>
    <property type="match status" value="1"/>
</dbReference>
<keyword evidence="10" id="KW-0326">Glycosidase</keyword>
<evidence type="ECO:0000256" key="9">
    <source>
        <dbReference type="ARBA" id="ARBA00023277"/>
    </source>
</evidence>
<dbReference type="InterPro" id="IPR036962">
    <property type="entry name" value="Glyco_hydro_3_N_sf"/>
</dbReference>
<evidence type="ECO:0000256" key="3">
    <source>
        <dbReference type="ARBA" id="ARBA00004987"/>
    </source>
</evidence>
<dbReference type="InterPro" id="IPR001764">
    <property type="entry name" value="Glyco_hydro_3_N"/>
</dbReference>
<dbReference type="SUPFAM" id="SSF51445">
    <property type="entry name" value="(Trans)glycosidases"/>
    <property type="match status" value="1"/>
</dbReference>
<evidence type="ECO:0000256" key="12">
    <source>
        <dbReference type="ARBA" id="ARBA00024983"/>
    </source>
</evidence>
<evidence type="ECO:0000256" key="2">
    <source>
        <dbReference type="ARBA" id="ARBA00004613"/>
    </source>
</evidence>
<keyword evidence="7 17" id="KW-0732">Signal</keyword>
<dbReference type="EC" id="3.2.1.21" evidence="5"/>
<dbReference type="GO" id="GO:0008422">
    <property type="term" value="F:beta-glucosidase activity"/>
    <property type="evidence" value="ECO:0007669"/>
    <property type="project" value="UniProtKB-EC"/>
</dbReference>
<dbReference type="GO" id="GO:0005576">
    <property type="term" value="C:extracellular region"/>
    <property type="evidence" value="ECO:0007669"/>
    <property type="project" value="UniProtKB-SubCell"/>
</dbReference>
<dbReference type="SMART" id="SM01217">
    <property type="entry name" value="Fn3_like"/>
    <property type="match status" value="1"/>
</dbReference>
<dbReference type="Pfam" id="PF14310">
    <property type="entry name" value="Fn3-like"/>
    <property type="match status" value="1"/>
</dbReference>
<keyword evidence="8" id="KW-0378">Hydrolase</keyword>
<protein>
    <recommendedName>
        <fullName evidence="13">Probable beta-glucosidase G</fullName>
        <ecNumber evidence="5">3.2.1.21</ecNumber>
    </recommendedName>
    <alternativeName>
        <fullName evidence="14">Beta-D-glucoside glucohydrolase G</fullName>
    </alternativeName>
    <alternativeName>
        <fullName evidence="15">Cellobiase G</fullName>
    </alternativeName>
    <alternativeName>
        <fullName evidence="16">Gentiobiase G</fullName>
    </alternativeName>
</protein>
<feature type="chain" id="PRO_5034933155" description="Probable beta-glucosidase G" evidence="17">
    <location>
        <begin position="26"/>
        <end position="727"/>
    </location>
</feature>
<reference evidence="19" key="1">
    <citation type="submission" date="2020-12" db="EMBL/GenBank/DDBJ databases">
        <title>Metabolic potential, ecology and presence of endohyphal bacteria is reflected in genomic diversity of Mucoromycotina.</title>
        <authorList>
            <person name="Muszewska A."/>
            <person name="Okrasinska A."/>
            <person name="Steczkiewicz K."/>
            <person name="Drgas O."/>
            <person name="Orlowska M."/>
            <person name="Perlinska-Lenart U."/>
            <person name="Aleksandrzak-Piekarczyk T."/>
            <person name="Szatraj K."/>
            <person name="Zielenkiewicz U."/>
            <person name="Pilsyk S."/>
            <person name="Malc E."/>
            <person name="Mieczkowski P."/>
            <person name="Kruszewska J.S."/>
            <person name="Biernat P."/>
            <person name="Pawlowska J."/>
        </authorList>
    </citation>
    <scope>NUCLEOTIDE SEQUENCE</scope>
    <source>
        <strain evidence="19">CBS 226.32</strain>
    </source>
</reference>
<accession>A0A8H7RFT1</accession>
<evidence type="ECO:0000313" key="20">
    <source>
        <dbReference type="Proteomes" id="UP000650833"/>
    </source>
</evidence>
<dbReference type="InterPro" id="IPR017853">
    <property type="entry name" value="GH"/>
</dbReference>
<dbReference type="Pfam" id="PF01915">
    <property type="entry name" value="Glyco_hydro_3_C"/>
    <property type="match status" value="1"/>
</dbReference>
<evidence type="ECO:0000256" key="16">
    <source>
        <dbReference type="ARBA" id="ARBA00041808"/>
    </source>
</evidence>
<sequence length="727" mass="77925">MQLPSLSTAAITLLVAANAFTMVQAKVNVLSWDDAYKKAKVLVDQMSIEQKVNITTGVGWENGRCVGNTYAISNPDFPGLCLEDAPLGMRFADNVTSGVAGVNAAASFDKDAILARGQYMGQEYYGKGVHIQLGPGMNFMRSPEGGRGWESGGEDPYLTGVVAAETIKGIQSEGVIATAKHYLLNDQELNRNTGSSDADDRTLHEIYLWPYARSVEAGVGSVMCSYNKLNSTYACENDYILNTLLKEELGFKGFVQSDWGATHSTSKAANAGLDMTMPGDITLGSGGSYFGPNLTAAIKNGDVSEDRATDMAMRIVASWYKVGQDKDFPKTSISAFIRENADYVNVQADHKKLVRSMGAASSVLLKNSGILPLSSKVKSVALIGSDIKAGPAAVNDATTCADHGCDVGHLAQGWGSGTADFPYLIDPLTGLTNALGDGVKIQSSTNDWDLTAAAETAKDADVAFVFSTADSGEEYITVDGNVGDRNNLSLWNNGDNLIKAVADANKNTVVVIHSVGAVLMPWINHKNIKAVLWPGLAGQESGNSLADIVLGKVNPSGRLPYTIAKENDDYNVHPDPADQVVYSEKLLMGYKWFDHAGIEPLFPFGHGLSYTSFKYSGLKVKAKKKDDSVTVTASLSVKNSGKVDGAEVVQAYISFPKSANEPPKLLRGFEKVSIKKDHSSTVKFEFTKTELSIWDTKTQAWVIPSGKFTLQVGASSRDIRQTASFVL</sequence>
<evidence type="ECO:0000256" key="17">
    <source>
        <dbReference type="SAM" id="SignalP"/>
    </source>
</evidence>
<feature type="domain" description="Fibronectin type III-like" evidence="18">
    <location>
        <begin position="647"/>
        <end position="716"/>
    </location>
</feature>
<dbReference type="PANTHER" id="PTHR42715">
    <property type="entry name" value="BETA-GLUCOSIDASE"/>
    <property type="match status" value="1"/>
</dbReference>
<dbReference type="InterPro" id="IPR002772">
    <property type="entry name" value="Glyco_hydro_3_C"/>
</dbReference>
<comment type="similarity">
    <text evidence="4">Belongs to the glycosyl hydrolase 3 family.</text>
</comment>
<evidence type="ECO:0000313" key="19">
    <source>
        <dbReference type="EMBL" id="KAG2210371.1"/>
    </source>
</evidence>
<comment type="function">
    <text evidence="12">Beta-glucosidases are one of a number of cellulolytic enzymes involved in the degradation of cellulosic biomass. Catalyzes the last step releasing glucose from the inhibitory cellobiose.</text>
</comment>
<gene>
    <name evidence="19" type="ORF">INT46_000952</name>
</gene>
<dbReference type="FunFam" id="2.60.40.10:FF:000495">
    <property type="entry name" value="Periplasmic beta-glucosidase"/>
    <property type="match status" value="1"/>
</dbReference>
<keyword evidence="20" id="KW-1185">Reference proteome</keyword>
<dbReference type="GO" id="GO:0009251">
    <property type="term" value="P:glucan catabolic process"/>
    <property type="evidence" value="ECO:0007669"/>
    <property type="project" value="TreeGrafter"/>
</dbReference>
<evidence type="ECO:0000256" key="4">
    <source>
        <dbReference type="ARBA" id="ARBA00005336"/>
    </source>
</evidence>
<dbReference type="InterPro" id="IPR026891">
    <property type="entry name" value="Fn3-like"/>
</dbReference>
<dbReference type="FunFam" id="3.40.50.1700:FF:000003">
    <property type="entry name" value="Probable beta-glucosidase"/>
    <property type="match status" value="1"/>
</dbReference>
<feature type="signal peptide" evidence="17">
    <location>
        <begin position="1"/>
        <end position="25"/>
    </location>
</feature>
<dbReference type="InterPro" id="IPR036881">
    <property type="entry name" value="Glyco_hydro_3_C_sf"/>
</dbReference>
<dbReference type="OrthoDB" id="416222at2759"/>
<name>A0A8H7RFT1_9FUNG</name>
<keyword evidence="11" id="KW-0624">Polysaccharide degradation</keyword>
<dbReference type="AlphaFoldDB" id="A0A8H7RFT1"/>
<evidence type="ECO:0000259" key="18">
    <source>
        <dbReference type="SMART" id="SM01217"/>
    </source>
</evidence>
<evidence type="ECO:0000256" key="8">
    <source>
        <dbReference type="ARBA" id="ARBA00022801"/>
    </source>
</evidence>
<dbReference type="Gene3D" id="3.40.50.1700">
    <property type="entry name" value="Glycoside hydrolase family 3 C-terminal domain"/>
    <property type="match status" value="1"/>
</dbReference>
<dbReference type="InterPro" id="IPR013783">
    <property type="entry name" value="Ig-like_fold"/>
</dbReference>
<proteinExistence type="inferred from homology"/>
<evidence type="ECO:0000256" key="10">
    <source>
        <dbReference type="ARBA" id="ARBA00023295"/>
    </source>
</evidence>
<dbReference type="InterPro" id="IPR050288">
    <property type="entry name" value="Cellulose_deg_GH3"/>
</dbReference>
<evidence type="ECO:0000256" key="7">
    <source>
        <dbReference type="ARBA" id="ARBA00022729"/>
    </source>
</evidence>
<dbReference type="Gene3D" id="3.20.20.300">
    <property type="entry name" value="Glycoside hydrolase, family 3, N-terminal domain"/>
    <property type="match status" value="1"/>
</dbReference>
<comment type="pathway">
    <text evidence="3">Glycan metabolism; cellulose degradation.</text>
</comment>
<comment type="caution">
    <text evidence="19">The sequence shown here is derived from an EMBL/GenBank/DDBJ whole genome shotgun (WGS) entry which is preliminary data.</text>
</comment>
<dbReference type="Proteomes" id="UP000650833">
    <property type="component" value="Unassembled WGS sequence"/>
</dbReference>
<evidence type="ECO:0000256" key="14">
    <source>
        <dbReference type="ARBA" id="ARBA00041276"/>
    </source>
</evidence>
<dbReference type="PRINTS" id="PR00133">
    <property type="entry name" value="GLHYDRLASE3"/>
</dbReference>
<dbReference type="Pfam" id="PF00933">
    <property type="entry name" value="Glyco_hydro_3"/>
    <property type="match status" value="1"/>
</dbReference>
<evidence type="ECO:0000256" key="6">
    <source>
        <dbReference type="ARBA" id="ARBA00022525"/>
    </source>
</evidence>
<dbReference type="Gene3D" id="2.60.40.10">
    <property type="entry name" value="Immunoglobulins"/>
    <property type="match status" value="1"/>
</dbReference>
<comment type="subcellular location">
    <subcellularLocation>
        <location evidence="2">Secreted</location>
    </subcellularLocation>
</comment>
<dbReference type="EMBL" id="JAEPRC010000082">
    <property type="protein sequence ID" value="KAG2210371.1"/>
    <property type="molecule type" value="Genomic_DNA"/>
</dbReference>
<organism evidence="19 20">
    <name type="scientific">Mucor plumbeus</name>
    <dbReference type="NCBI Taxonomy" id="97098"/>
    <lineage>
        <taxon>Eukaryota</taxon>
        <taxon>Fungi</taxon>
        <taxon>Fungi incertae sedis</taxon>
        <taxon>Mucoromycota</taxon>
        <taxon>Mucoromycotina</taxon>
        <taxon>Mucoromycetes</taxon>
        <taxon>Mucorales</taxon>
        <taxon>Mucorineae</taxon>
        <taxon>Mucoraceae</taxon>
        <taxon>Mucor</taxon>
    </lineage>
</organism>
<comment type="catalytic activity">
    <reaction evidence="1">
        <text>Hydrolysis of terminal, non-reducing beta-D-glucosyl residues with release of beta-D-glucose.</text>
        <dbReference type="EC" id="3.2.1.21"/>
    </reaction>
</comment>
<evidence type="ECO:0000256" key="11">
    <source>
        <dbReference type="ARBA" id="ARBA00023326"/>
    </source>
</evidence>
<evidence type="ECO:0000256" key="13">
    <source>
        <dbReference type="ARBA" id="ARBA00039579"/>
    </source>
</evidence>
<keyword evidence="6" id="KW-0964">Secreted</keyword>
<dbReference type="PANTHER" id="PTHR42715:SF12">
    <property type="entry name" value="BETA-GLUCOSIDASE G-RELATED"/>
    <property type="match status" value="1"/>
</dbReference>
<evidence type="ECO:0000256" key="15">
    <source>
        <dbReference type="ARBA" id="ARBA00041601"/>
    </source>
</evidence>
<dbReference type="SUPFAM" id="SSF52279">
    <property type="entry name" value="Beta-D-glucan exohydrolase, C-terminal domain"/>
    <property type="match status" value="1"/>
</dbReference>
<evidence type="ECO:0000256" key="1">
    <source>
        <dbReference type="ARBA" id="ARBA00000448"/>
    </source>
</evidence>
<keyword evidence="9" id="KW-0119">Carbohydrate metabolism</keyword>
<evidence type="ECO:0000256" key="5">
    <source>
        <dbReference type="ARBA" id="ARBA00012744"/>
    </source>
</evidence>